<organism evidence="2">
    <name type="scientific">Arundo donax</name>
    <name type="common">Giant reed</name>
    <name type="synonym">Donax arundinaceus</name>
    <dbReference type="NCBI Taxonomy" id="35708"/>
    <lineage>
        <taxon>Eukaryota</taxon>
        <taxon>Viridiplantae</taxon>
        <taxon>Streptophyta</taxon>
        <taxon>Embryophyta</taxon>
        <taxon>Tracheophyta</taxon>
        <taxon>Spermatophyta</taxon>
        <taxon>Magnoliopsida</taxon>
        <taxon>Liliopsida</taxon>
        <taxon>Poales</taxon>
        <taxon>Poaceae</taxon>
        <taxon>PACMAD clade</taxon>
        <taxon>Arundinoideae</taxon>
        <taxon>Arundineae</taxon>
        <taxon>Arundo</taxon>
    </lineage>
</organism>
<feature type="compositionally biased region" description="Polar residues" evidence="1">
    <location>
        <begin position="24"/>
        <end position="38"/>
    </location>
</feature>
<reference evidence="2" key="2">
    <citation type="journal article" date="2015" name="Data Brief">
        <title>Shoot transcriptome of the giant reed, Arundo donax.</title>
        <authorList>
            <person name="Barrero R.A."/>
            <person name="Guerrero F.D."/>
            <person name="Moolhuijzen P."/>
            <person name="Goolsby J.A."/>
            <person name="Tidwell J."/>
            <person name="Bellgard S.E."/>
            <person name="Bellgard M.I."/>
        </authorList>
    </citation>
    <scope>NUCLEOTIDE SEQUENCE</scope>
    <source>
        <tissue evidence="2">Shoot tissue taken approximately 20 cm above the soil surface</tissue>
    </source>
</reference>
<dbReference type="EMBL" id="GBRH01175147">
    <property type="protein sequence ID" value="JAE22749.1"/>
    <property type="molecule type" value="Transcribed_RNA"/>
</dbReference>
<evidence type="ECO:0000256" key="1">
    <source>
        <dbReference type="SAM" id="MobiDB-lite"/>
    </source>
</evidence>
<evidence type="ECO:0000313" key="2">
    <source>
        <dbReference type="EMBL" id="JAE22749.1"/>
    </source>
</evidence>
<dbReference type="AlphaFoldDB" id="A0A0A9GH50"/>
<name>A0A0A9GH50_ARUDO</name>
<feature type="region of interest" description="Disordered" evidence="1">
    <location>
        <begin position="1"/>
        <end position="42"/>
    </location>
</feature>
<proteinExistence type="predicted"/>
<accession>A0A0A9GH50</accession>
<protein>
    <submittedName>
        <fullName evidence="2">Uncharacterized protein</fullName>
    </submittedName>
</protein>
<sequence>MQIPNLFSLDGEEDPSASQSSSSITVQGGSKLRSSSTPAAGDAGAAAAVGVGLGAGAAVVVAGAAPGARHAVAPERAVADVPGAVQDAAVVEVAEPQLVAGQALAH</sequence>
<reference evidence="2" key="1">
    <citation type="submission" date="2014-09" db="EMBL/GenBank/DDBJ databases">
        <authorList>
            <person name="Magalhaes I.L.F."/>
            <person name="Oliveira U."/>
            <person name="Santos F.R."/>
            <person name="Vidigal T.H.D.A."/>
            <person name="Brescovit A.D."/>
            <person name="Santos A.J."/>
        </authorList>
    </citation>
    <scope>NUCLEOTIDE SEQUENCE</scope>
    <source>
        <tissue evidence="2">Shoot tissue taken approximately 20 cm above the soil surface</tissue>
    </source>
</reference>